<evidence type="ECO:0000256" key="4">
    <source>
        <dbReference type="ARBA" id="ARBA00022844"/>
    </source>
</evidence>
<comment type="subcellular location">
    <subcellularLocation>
        <location evidence="1">Virion</location>
    </subcellularLocation>
</comment>
<proteinExistence type="predicted"/>
<evidence type="ECO:0000259" key="6">
    <source>
        <dbReference type="Pfam" id="PF08398"/>
    </source>
</evidence>
<evidence type="ECO:0000256" key="2">
    <source>
        <dbReference type="ARBA" id="ARBA00022431"/>
    </source>
</evidence>
<dbReference type="Pfam" id="PF02336">
    <property type="entry name" value="Denso_VP4"/>
    <property type="match status" value="1"/>
</dbReference>
<dbReference type="EMBL" id="MW046531">
    <property type="protein sequence ID" value="QTE03973.1"/>
    <property type="molecule type" value="Genomic_DNA"/>
</dbReference>
<dbReference type="InterPro" id="IPR016184">
    <property type="entry name" value="Capsid/spike_ssDNA_virus"/>
</dbReference>
<dbReference type="SUPFAM" id="SSF88645">
    <property type="entry name" value="ssDNA viruses"/>
    <property type="match status" value="1"/>
</dbReference>
<reference evidence="7" key="1">
    <citation type="submission" date="2020-09" db="EMBL/GenBank/DDBJ databases">
        <title>Parvovirus dark matter in the feces of wild birds.</title>
        <authorList>
            <person name="Dai Z."/>
            <person name="Yang S."/>
            <person name="Zhang W."/>
        </authorList>
    </citation>
    <scope>NUCLEOTIDE SEQUENCE</scope>
    <source>
        <strain evidence="7">Bun127par017</strain>
    </source>
</reference>
<evidence type="ECO:0000313" key="7">
    <source>
        <dbReference type="EMBL" id="QTE03973.1"/>
    </source>
</evidence>
<sequence length="639" mass="71349">MLLPFHKYVGPGNKLESGKPFDSDDVIARLHDYAYEYGIVHESDRHFAVDFFWNSVYNYNIHSVIGSLGLYFKYYVEDLYGQIYPASVMAPGTSTTYRTTHAGHQRYANLQKYWAERYHNFKRRNPGVSWQEYKKLVRGQTPIPEAMEAVAGSRRPSTRSSRGSTTTTSNAPPYHQDFMGESSRGSKRSFHPDDYVDESFDVSQLGSSSVAPMELDIENVNRGGGGAQATSTNFDSGSNRKLTIPRSVQQLVFHMNFTKSRIFYCYGFNFTDIPKKNTSDLGKSYVQFCTPLANLPVEMLGFYVDNYEYNLISHRGTSVIKHCSCTVVPQGLRTAFDTGSTLSGTATSEHCAIGISAIGINRAYDNIVHGQYDTNADAPMVPTSVKNTNEEKLLDIFYGQKKMDNANIPMIVGLPRHINNYAVFAFNMETTPTTTGGYAIHDEGYPVLDRHLERFNFVPTVGNVIADWNYSPKNGIIQCKAYDSNYTQLQSDTVSGFFNNNLVTNTTIAAKEDGVVNLATNVKAQSFSNKLVHLQKMYIENTRSKFLFGGPTALKTVPQLHIGILPVPQLNPSKDEKSFQNTAAYFSVVCNISVEINLNSIYALSNTPHAGVDEIVINYGANTGANYQMRQPMGMFAYN</sequence>
<dbReference type="GO" id="GO:0039615">
    <property type="term" value="C:T=1 icosahedral viral capsid"/>
    <property type="evidence" value="ECO:0007669"/>
    <property type="project" value="UniProtKB-KW"/>
</dbReference>
<accession>A0A8A4XCK0</accession>
<feature type="domain" description="Phospholipase A2-like" evidence="6">
    <location>
        <begin position="3"/>
        <end position="37"/>
    </location>
</feature>
<feature type="region of interest" description="Disordered" evidence="5">
    <location>
        <begin position="144"/>
        <end position="193"/>
    </location>
</feature>
<organism evidence="7">
    <name type="scientific">Emberiza pusilla parvoviridae sp</name>
    <dbReference type="NCBI Taxonomy" id="2794477"/>
    <lineage>
        <taxon>Viruses</taxon>
        <taxon>Monodnaviria</taxon>
        <taxon>Shotokuvirae</taxon>
        <taxon>Cossaviricota</taxon>
        <taxon>Quintoviricetes</taxon>
        <taxon>Piccovirales</taxon>
        <taxon>Parvoviridae</taxon>
    </lineage>
</organism>
<dbReference type="GO" id="GO:0005198">
    <property type="term" value="F:structural molecule activity"/>
    <property type="evidence" value="ECO:0007669"/>
    <property type="project" value="InterPro"/>
</dbReference>
<evidence type="ECO:0000256" key="5">
    <source>
        <dbReference type="SAM" id="MobiDB-lite"/>
    </source>
</evidence>
<evidence type="ECO:0000256" key="1">
    <source>
        <dbReference type="ARBA" id="ARBA00004328"/>
    </source>
</evidence>
<keyword evidence="2" id="KW-1140">T=1 icosahedral capsid protein</keyword>
<keyword evidence="4" id="KW-0946">Virion</keyword>
<feature type="compositionally biased region" description="Low complexity" evidence="5">
    <location>
        <begin position="152"/>
        <end position="169"/>
    </location>
</feature>
<dbReference type="InterPro" id="IPR003433">
    <property type="entry name" value="Capsid_VP4_densovirus"/>
</dbReference>
<keyword evidence="3" id="KW-0167">Capsid protein</keyword>
<dbReference type="Pfam" id="PF08398">
    <property type="entry name" value="Phospholip_A2_4"/>
    <property type="match status" value="1"/>
</dbReference>
<dbReference type="InterPro" id="IPR013607">
    <property type="entry name" value="Phospholipase_A2-like"/>
</dbReference>
<evidence type="ECO:0000256" key="3">
    <source>
        <dbReference type="ARBA" id="ARBA00022561"/>
    </source>
</evidence>
<name>A0A8A4XCK0_9VIRU</name>
<protein>
    <submittedName>
        <fullName evidence="7">Capsid protein</fullName>
    </submittedName>
</protein>